<gene>
    <name evidence="2" type="primary">Cre-srh-274</name>
    <name evidence="2" type="ORF">CRE_08710</name>
</gene>
<keyword evidence="1" id="KW-0472">Membrane</keyword>
<proteinExistence type="predicted"/>
<dbReference type="InterPro" id="IPR019422">
    <property type="entry name" value="7TM_GPCR_serpentine_rcpt_Srh"/>
</dbReference>
<feature type="transmembrane region" description="Helical" evidence="1">
    <location>
        <begin position="139"/>
        <end position="157"/>
    </location>
</feature>
<organism evidence="3">
    <name type="scientific">Caenorhabditis remanei</name>
    <name type="common">Caenorhabditis vulgaris</name>
    <dbReference type="NCBI Taxonomy" id="31234"/>
    <lineage>
        <taxon>Eukaryota</taxon>
        <taxon>Metazoa</taxon>
        <taxon>Ecdysozoa</taxon>
        <taxon>Nematoda</taxon>
        <taxon>Chromadorea</taxon>
        <taxon>Rhabditida</taxon>
        <taxon>Rhabditina</taxon>
        <taxon>Rhabditomorpha</taxon>
        <taxon>Rhabditoidea</taxon>
        <taxon>Rhabditidae</taxon>
        <taxon>Peloderinae</taxon>
        <taxon>Caenorhabditis</taxon>
    </lineage>
</organism>
<dbReference type="GeneID" id="9818084"/>
<dbReference type="CTD" id="9818084"/>
<accession>E3LJG8</accession>
<keyword evidence="1" id="KW-1133">Transmembrane helix</keyword>
<dbReference type="Pfam" id="PF10318">
    <property type="entry name" value="7TM_GPCR_Srh"/>
    <property type="match status" value="1"/>
</dbReference>
<dbReference type="InterPro" id="IPR053220">
    <property type="entry name" value="Nematode_rcpt-like_serp_H"/>
</dbReference>
<reference evidence="2" key="1">
    <citation type="submission" date="2007-07" db="EMBL/GenBank/DDBJ databases">
        <title>PCAP assembly of the Caenorhabditis remanei genome.</title>
        <authorList>
            <consortium name="The Caenorhabditis remanei Sequencing Consortium"/>
            <person name="Wilson R.K."/>
        </authorList>
    </citation>
    <scope>NUCLEOTIDE SEQUENCE [LARGE SCALE GENOMIC DNA]</scope>
    <source>
        <strain evidence="2">PB4641</strain>
    </source>
</reference>
<feature type="transmembrane region" description="Helical" evidence="1">
    <location>
        <begin position="52"/>
        <end position="78"/>
    </location>
</feature>
<feature type="transmembrane region" description="Helical" evidence="1">
    <location>
        <begin position="197"/>
        <end position="219"/>
    </location>
</feature>
<feature type="transmembrane region" description="Helical" evidence="1">
    <location>
        <begin position="20"/>
        <end position="40"/>
    </location>
</feature>
<protein>
    <submittedName>
        <fullName evidence="2">CRE-SRH-274 protein</fullName>
    </submittedName>
</protein>
<dbReference type="STRING" id="31234.E3LJG8"/>
<dbReference type="AlphaFoldDB" id="E3LJG8"/>
<keyword evidence="1" id="KW-0812">Transmembrane</keyword>
<feature type="transmembrane region" description="Helical" evidence="1">
    <location>
        <begin position="276"/>
        <end position="298"/>
    </location>
</feature>
<dbReference type="eggNOG" id="ENOG502TFHT">
    <property type="taxonomic scope" value="Eukaryota"/>
</dbReference>
<dbReference type="PANTHER" id="PTHR22941">
    <property type="entry name" value="SERPENTINE RECEPTOR"/>
    <property type="match status" value="1"/>
</dbReference>
<dbReference type="InParanoid" id="E3LJG8"/>
<evidence type="ECO:0000313" key="3">
    <source>
        <dbReference type="Proteomes" id="UP000008281"/>
    </source>
</evidence>
<feature type="transmembrane region" description="Helical" evidence="1">
    <location>
        <begin position="240"/>
        <end position="264"/>
    </location>
</feature>
<dbReference type="FunCoup" id="E3LJG8">
    <property type="interactions" value="3"/>
</dbReference>
<evidence type="ECO:0000256" key="1">
    <source>
        <dbReference type="SAM" id="Phobius"/>
    </source>
</evidence>
<dbReference type="Proteomes" id="UP000008281">
    <property type="component" value="Unassembled WGS sequence"/>
</dbReference>
<dbReference type="PANTHER" id="PTHR22941:SF161">
    <property type="entry name" value="SERPENTINE RECEPTOR, CLASS H"/>
    <property type="match status" value="1"/>
</dbReference>
<dbReference type="OMA" id="IIPFIMW"/>
<dbReference type="KEGG" id="crq:GCK72_019909"/>
<name>E3LJG8_CAERE</name>
<feature type="transmembrane region" description="Helical" evidence="1">
    <location>
        <begin position="98"/>
        <end position="118"/>
    </location>
</feature>
<keyword evidence="3" id="KW-1185">Reference proteome</keyword>
<evidence type="ECO:0000313" key="2">
    <source>
        <dbReference type="EMBL" id="EFO95205.1"/>
    </source>
</evidence>
<dbReference type="EMBL" id="DS268409">
    <property type="protein sequence ID" value="EFO95205.1"/>
    <property type="molecule type" value="Genomic_DNA"/>
</dbReference>
<dbReference type="OrthoDB" id="5825496at2759"/>
<sequence length="327" mass="37531">MSNSTCSYNFFASTSFLTTFEHILTVFSTPVHIFGVYCILYKTPYSMKTVKYSLLNLHLWTILLDYALSLFIIPFIMWPTMGGIPLGVFQYIGVSTAVQFYFMLTLIALVSVSILSMFEYRFSVLFIKSRDIWATARKPWLLLHYVAAIVYMVPPFFDPGDQRDILEEAYRRAPCIPLFIKDAPVFILSLNIVYSPISVGTFVLDICIEILFFFFYIYWKILKQLKGRSMSQRTFNLQKVLLVALFIQVMIPLNLFIFPIIYTAYATTSGYYNQGFNNLAIAIGSTHGICSTVTMLLIHTPYRSVLFGSRVRTNMETVSTKLSIVMV</sequence>
<dbReference type="HOGENOM" id="CLU_042960_1_1_1"/>
<dbReference type="RefSeq" id="XP_003116309.2">
    <property type="nucleotide sequence ID" value="XM_003116261.2"/>
</dbReference>